<evidence type="ECO:0000313" key="2">
    <source>
        <dbReference type="Proteomes" id="UP000605970"/>
    </source>
</evidence>
<comment type="caution">
    <text evidence="1">The sequence shown here is derived from an EMBL/GenBank/DDBJ whole genome shotgun (WGS) entry which is preliminary data.</text>
</comment>
<accession>A0A8S9ZUT5</accession>
<evidence type="ECO:0000313" key="1">
    <source>
        <dbReference type="EMBL" id="KAF7636883.1"/>
    </source>
</evidence>
<proteinExistence type="predicted"/>
<dbReference type="AlphaFoldDB" id="A0A8S9ZUT5"/>
<gene>
    <name evidence="1" type="ORF">Mgra_00003623</name>
</gene>
<dbReference type="EMBL" id="JABEBT010000025">
    <property type="protein sequence ID" value="KAF7636883.1"/>
    <property type="molecule type" value="Genomic_DNA"/>
</dbReference>
<sequence>MDKAGSLPDSSYPKVDMELHSLTMKQLFEVLETNGRRVTGNYLTIIFKLSIPLRNGAFLFWFEGVHYIPQLDVEEFIKNELMKDNDDRVKRGRKKRAPEFFGRSVAIEAVVDTGDGDDKFREHLSIRYTPKEDFSIHRRVNRAL</sequence>
<protein>
    <submittedName>
        <fullName evidence="1">Uncharacterized protein</fullName>
    </submittedName>
</protein>
<reference evidence="1" key="1">
    <citation type="journal article" date="2020" name="Ecol. Evol.">
        <title>Genome structure and content of the rice root-knot nematode (Meloidogyne graminicola).</title>
        <authorList>
            <person name="Phan N.T."/>
            <person name="Danchin E.G.J."/>
            <person name="Klopp C."/>
            <person name="Perfus-Barbeoch L."/>
            <person name="Kozlowski D.K."/>
            <person name="Koutsovoulos G.D."/>
            <person name="Lopez-Roques C."/>
            <person name="Bouchez O."/>
            <person name="Zahm M."/>
            <person name="Besnard G."/>
            <person name="Bellafiore S."/>
        </authorList>
    </citation>
    <scope>NUCLEOTIDE SEQUENCE</scope>
    <source>
        <strain evidence="1">VN-18</strain>
    </source>
</reference>
<dbReference type="Proteomes" id="UP000605970">
    <property type="component" value="Unassembled WGS sequence"/>
</dbReference>
<keyword evidence="2" id="KW-1185">Reference proteome</keyword>
<name>A0A8S9ZUT5_9BILA</name>
<organism evidence="1 2">
    <name type="scientific">Meloidogyne graminicola</name>
    <dbReference type="NCBI Taxonomy" id="189291"/>
    <lineage>
        <taxon>Eukaryota</taxon>
        <taxon>Metazoa</taxon>
        <taxon>Ecdysozoa</taxon>
        <taxon>Nematoda</taxon>
        <taxon>Chromadorea</taxon>
        <taxon>Rhabditida</taxon>
        <taxon>Tylenchina</taxon>
        <taxon>Tylenchomorpha</taxon>
        <taxon>Tylenchoidea</taxon>
        <taxon>Meloidogynidae</taxon>
        <taxon>Meloidogyninae</taxon>
        <taxon>Meloidogyne</taxon>
    </lineage>
</organism>